<gene>
    <name evidence="1" type="ORF">CONLIGDRAFT_108622</name>
</gene>
<protein>
    <submittedName>
        <fullName evidence="1">Uncharacterized protein</fullName>
    </submittedName>
</protein>
<dbReference type="AlphaFoldDB" id="A0A1J7J9V4"/>
<accession>A0A1J7J9V4</accession>
<keyword evidence="2" id="KW-1185">Reference proteome</keyword>
<reference evidence="1 2" key="1">
    <citation type="submission" date="2016-10" db="EMBL/GenBank/DDBJ databases">
        <title>Draft genome sequence of Coniochaeta ligniaria NRRL30616, a lignocellulolytic fungus for bioabatement of inhibitors in plant biomass hydrolysates.</title>
        <authorList>
            <consortium name="DOE Joint Genome Institute"/>
            <person name="Jimenez D.J."/>
            <person name="Hector R.E."/>
            <person name="Riley R."/>
            <person name="Sun H."/>
            <person name="Grigoriev I.V."/>
            <person name="Van Elsas J.D."/>
            <person name="Nichols N.N."/>
        </authorList>
    </citation>
    <scope>NUCLEOTIDE SEQUENCE [LARGE SCALE GENOMIC DNA]</scope>
    <source>
        <strain evidence="1 2">NRRL 30616</strain>
    </source>
</reference>
<sequence length="319" mass="35827">MPPPDFDSIWNQVFCTGSRVVDAVETNEHLRRLLPDDNDYKAFRDYSHQRSRSNLTKVLTPAITADELVQTIDTDRLLSPSTYTSLVRKLMHPTLPWIPMGCNLEQTLLYRVVPDPFGLRPHDTTPPATDHQVLPLCFLGVNETVQPRQPSLPLARRMTNLSERSTMSAESDNDQPGFAFFQIGKLEWLDSYTDSDTELDELNEADWVDSGFCVVARLGLTGYTDGIFVVADMFPMNEETAEREQITGPNWGIPPHSKDLQFSCARVGSRLRDMGAAKALVWADMIEHPVELVWLKIMGDGRAMRAMVDGAAGSRPEDC</sequence>
<proteinExistence type="predicted"/>
<name>A0A1J7J9V4_9PEZI</name>
<dbReference type="OrthoDB" id="5430299at2759"/>
<evidence type="ECO:0000313" key="2">
    <source>
        <dbReference type="Proteomes" id="UP000182658"/>
    </source>
</evidence>
<dbReference type="InParanoid" id="A0A1J7J9V4"/>
<evidence type="ECO:0000313" key="1">
    <source>
        <dbReference type="EMBL" id="OIW24322.1"/>
    </source>
</evidence>
<dbReference type="EMBL" id="KV875104">
    <property type="protein sequence ID" value="OIW24322.1"/>
    <property type="molecule type" value="Genomic_DNA"/>
</dbReference>
<organism evidence="1 2">
    <name type="scientific">Coniochaeta ligniaria NRRL 30616</name>
    <dbReference type="NCBI Taxonomy" id="1408157"/>
    <lineage>
        <taxon>Eukaryota</taxon>
        <taxon>Fungi</taxon>
        <taxon>Dikarya</taxon>
        <taxon>Ascomycota</taxon>
        <taxon>Pezizomycotina</taxon>
        <taxon>Sordariomycetes</taxon>
        <taxon>Sordariomycetidae</taxon>
        <taxon>Coniochaetales</taxon>
        <taxon>Coniochaetaceae</taxon>
        <taxon>Coniochaeta</taxon>
    </lineage>
</organism>
<dbReference type="Proteomes" id="UP000182658">
    <property type="component" value="Unassembled WGS sequence"/>
</dbReference>